<feature type="transmembrane region" description="Helical" evidence="8">
    <location>
        <begin position="269"/>
        <end position="288"/>
    </location>
</feature>
<dbReference type="Pfam" id="PF01040">
    <property type="entry name" value="UbiA"/>
    <property type="match status" value="1"/>
</dbReference>
<dbReference type="InterPro" id="IPR000537">
    <property type="entry name" value="UbiA_prenyltransferase"/>
</dbReference>
<proteinExistence type="inferred from homology"/>
<dbReference type="Proteomes" id="UP000598350">
    <property type="component" value="Unassembled WGS sequence"/>
</dbReference>
<evidence type="ECO:0000256" key="5">
    <source>
        <dbReference type="ARBA" id="ARBA00022692"/>
    </source>
</evidence>
<comment type="subcellular location">
    <subcellularLocation>
        <location evidence="8">Cell membrane</location>
        <topology evidence="8">Multi-pass membrane protein</topology>
    </subcellularLocation>
    <subcellularLocation>
        <location evidence="1">Membrane</location>
        <topology evidence="1">Multi-pass membrane protein</topology>
    </subcellularLocation>
</comment>
<dbReference type="InterPro" id="IPR026046">
    <property type="entry name" value="UBIAD1"/>
</dbReference>
<dbReference type="NCBIfam" id="TIGR00751">
    <property type="entry name" value="menA"/>
    <property type="match status" value="1"/>
</dbReference>
<comment type="caution">
    <text evidence="10">The sequence shown here is derived from an EMBL/GenBank/DDBJ whole genome shotgun (WGS) entry which is preliminary data.</text>
</comment>
<reference evidence="10 11" key="1">
    <citation type="submission" date="2020-05" db="EMBL/GenBank/DDBJ databases">
        <title>The draft genome sequence of Maribacter arenosus CAU 1321.</title>
        <authorList>
            <person name="Mu L."/>
        </authorList>
    </citation>
    <scope>NUCLEOTIDE SEQUENCE [LARGE SCALE GENOMIC DNA]</scope>
    <source>
        <strain evidence="10 11">CAU 1321</strain>
    </source>
</reference>
<evidence type="ECO:0000256" key="6">
    <source>
        <dbReference type="ARBA" id="ARBA00022989"/>
    </source>
</evidence>
<dbReference type="InterPro" id="IPR004657">
    <property type="entry name" value="MenA"/>
</dbReference>
<keyword evidence="7 8" id="KW-0472">Membrane</keyword>
<evidence type="ECO:0000256" key="8">
    <source>
        <dbReference type="HAMAP-Rule" id="MF_01937"/>
    </source>
</evidence>
<feature type="transmembrane region" description="Helical" evidence="8">
    <location>
        <begin position="114"/>
        <end position="135"/>
    </location>
</feature>
<dbReference type="EC" id="2.5.1.74" evidence="8 9"/>
<comment type="pathway">
    <text evidence="8">Quinol/quinone metabolism; menaquinone biosynthesis; menaquinol from 1,4-dihydroxy-2-naphthoate: step 1/2.</text>
</comment>
<evidence type="ECO:0000256" key="1">
    <source>
        <dbReference type="ARBA" id="ARBA00004141"/>
    </source>
</evidence>
<dbReference type="CDD" id="cd13962">
    <property type="entry name" value="PT_UbiA_UBIAD1"/>
    <property type="match status" value="1"/>
</dbReference>
<dbReference type="PANTHER" id="PTHR13929">
    <property type="entry name" value="1,4-DIHYDROXY-2-NAPHTHOATE OCTAPRENYLTRANSFERASE"/>
    <property type="match status" value="1"/>
</dbReference>
<evidence type="ECO:0000313" key="10">
    <source>
        <dbReference type="EMBL" id="MBD0849780.1"/>
    </source>
</evidence>
<gene>
    <name evidence="8 10" type="primary">menA</name>
    <name evidence="10" type="ORF">HPE63_03795</name>
</gene>
<protein>
    <recommendedName>
        <fullName evidence="8 9">1,4-dihydroxy-2-naphthoate octaprenyltransferase</fullName>
        <shortName evidence="8">DHNA-octaprenyltransferase</shortName>
        <ecNumber evidence="8 9">2.5.1.74</ecNumber>
    </recommendedName>
</protein>
<evidence type="ECO:0000256" key="7">
    <source>
        <dbReference type="ARBA" id="ARBA00023136"/>
    </source>
</evidence>
<keyword evidence="5 8" id="KW-0812">Transmembrane</keyword>
<dbReference type="PIRSF" id="PIRSF005355">
    <property type="entry name" value="UBIAD1"/>
    <property type="match status" value="1"/>
</dbReference>
<accession>A0ABR7VA87</accession>
<feature type="transmembrane region" description="Helical" evidence="8">
    <location>
        <begin position="141"/>
        <end position="160"/>
    </location>
</feature>
<comment type="catalytic activity">
    <reaction evidence="8">
        <text>an all-trans-polyprenyl diphosphate + 1,4-dihydroxy-2-naphthoate + H(+) = a 2-demethylmenaquinol + CO2 + diphosphate</text>
        <dbReference type="Rhea" id="RHEA:26478"/>
        <dbReference type="Rhea" id="RHEA-COMP:9563"/>
        <dbReference type="Rhea" id="RHEA-COMP:9564"/>
        <dbReference type="ChEBI" id="CHEBI:11173"/>
        <dbReference type="ChEBI" id="CHEBI:15378"/>
        <dbReference type="ChEBI" id="CHEBI:16526"/>
        <dbReference type="ChEBI" id="CHEBI:33019"/>
        <dbReference type="ChEBI" id="CHEBI:55437"/>
        <dbReference type="ChEBI" id="CHEBI:58914"/>
        <dbReference type="EC" id="2.5.1.74"/>
    </reaction>
</comment>
<evidence type="ECO:0000256" key="3">
    <source>
        <dbReference type="ARBA" id="ARBA00022475"/>
    </source>
</evidence>
<evidence type="ECO:0000256" key="2">
    <source>
        <dbReference type="ARBA" id="ARBA00022428"/>
    </source>
</evidence>
<dbReference type="HAMAP" id="MF_01937">
    <property type="entry name" value="MenA_1"/>
    <property type="match status" value="1"/>
</dbReference>
<comment type="similarity">
    <text evidence="8">Belongs to the MenA family. Type 1 subfamily.</text>
</comment>
<feature type="transmembrane region" description="Helical" evidence="8">
    <location>
        <begin position="172"/>
        <end position="191"/>
    </location>
</feature>
<name>A0ABR7VA87_9FLAO</name>
<keyword evidence="6 8" id="KW-1133">Transmembrane helix</keyword>
<feature type="transmembrane region" description="Helical" evidence="8">
    <location>
        <begin position="245"/>
        <end position="263"/>
    </location>
</feature>
<keyword evidence="4 8" id="KW-0808">Transferase</keyword>
<evidence type="ECO:0000313" key="11">
    <source>
        <dbReference type="Proteomes" id="UP000598350"/>
    </source>
</evidence>
<evidence type="ECO:0000256" key="9">
    <source>
        <dbReference type="NCBIfam" id="TIGR00751"/>
    </source>
</evidence>
<comment type="function">
    <text evidence="8">Conversion of 1,4-dihydroxy-2-naphthoate (DHNA) to demethylmenaquinone (DMK).</text>
</comment>
<keyword evidence="3 8" id="KW-1003">Cell membrane</keyword>
<evidence type="ECO:0000256" key="4">
    <source>
        <dbReference type="ARBA" id="ARBA00022679"/>
    </source>
</evidence>
<organism evidence="10 11">
    <name type="scientific">Maribacter arenosus</name>
    <dbReference type="NCBI Taxonomy" id="1854708"/>
    <lineage>
        <taxon>Bacteria</taxon>
        <taxon>Pseudomonadati</taxon>
        <taxon>Bacteroidota</taxon>
        <taxon>Flavobacteriia</taxon>
        <taxon>Flavobacteriales</taxon>
        <taxon>Flavobacteriaceae</taxon>
        <taxon>Maribacter</taxon>
    </lineage>
</organism>
<sequence length="326" mass="36022">MPLLRPTRRVSVYKSKIHTRLSKIAPWINAARLRTLPLSISGILAGTALASSYGSVDNTIFILALFTAIGFQITSNFANDYGDGVKGTDNEDRIGPKRALQSGLLTRKVLKKGIVISILFNIILVIAVVYIAFGLENIEYILLFTVLGGLSIWAAIKYTIGNSAYGYRGLGDVFVFLFFGLLAVLGTLFLYTKNLTWSSVLPAISIGALSTGVLNLNNLRDHESDKDSNKRTLVVLMGYANGLKYHTALISIGLLSFLVYIIITFKCYFQLLPLVVFIPILVQLIKVNHTRMPSLLDPELKKLAISTFLLSLLFYLGNNIFCKFDI</sequence>
<keyword evidence="11" id="KW-1185">Reference proteome</keyword>
<dbReference type="PANTHER" id="PTHR13929:SF0">
    <property type="entry name" value="UBIA PRENYLTRANSFERASE DOMAIN-CONTAINING PROTEIN 1"/>
    <property type="match status" value="1"/>
</dbReference>
<dbReference type="EMBL" id="JABTCG010000001">
    <property type="protein sequence ID" value="MBD0849780.1"/>
    <property type="molecule type" value="Genomic_DNA"/>
</dbReference>
<feature type="transmembrane region" description="Helical" evidence="8">
    <location>
        <begin position="300"/>
        <end position="317"/>
    </location>
</feature>
<keyword evidence="2 8" id="KW-0474">Menaquinone biosynthesis</keyword>